<accession>A0A4S2H4D1</accession>
<evidence type="ECO:0000256" key="8">
    <source>
        <dbReference type="RuleBase" id="RU000612"/>
    </source>
</evidence>
<evidence type="ECO:0000256" key="6">
    <source>
        <dbReference type="ARBA" id="ARBA00029321"/>
    </source>
</evidence>
<feature type="active site" description="Proton donor" evidence="7">
    <location>
        <position position="340"/>
    </location>
</feature>
<dbReference type="Gene3D" id="3.40.50.10490">
    <property type="entry name" value="Glucose-6-phosphate isomerase like protein, domain 1"/>
    <property type="match status" value="2"/>
</dbReference>
<dbReference type="GO" id="GO:0097367">
    <property type="term" value="F:carbohydrate derivative binding"/>
    <property type="evidence" value="ECO:0007669"/>
    <property type="project" value="InterPro"/>
</dbReference>
<dbReference type="Gene3D" id="1.10.1390.10">
    <property type="match status" value="1"/>
</dbReference>
<reference evidence="9 10" key="1">
    <citation type="journal article" date="2017" name="Int. J. Syst. Evol. Microbiol.">
        <title>Marinicauda algicola sp. nov., isolated from a marine red alga Rhodosorus marinus.</title>
        <authorList>
            <person name="Jeong S.E."/>
            <person name="Jeon S.H."/>
            <person name="Chun B.H."/>
            <person name="Kim D.W."/>
            <person name="Jeon C.O."/>
        </authorList>
    </citation>
    <scope>NUCLEOTIDE SEQUENCE [LARGE SCALE GENOMIC DNA]</scope>
    <source>
        <strain evidence="9 10">JCM 31718</strain>
    </source>
</reference>
<dbReference type="PROSITE" id="PS00765">
    <property type="entry name" value="P_GLUCOSE_ISOMERASE_1"/>
    <property type="match status" value="1"/>
</dbReference>
<evidence type="ECO:0000256" key="5">
    <source>
        <dbReference type="ARBA" id="ARBA00023235"/>
    </source>
</evidence>
<dbReference type="PRINTS" id="PR00662">
    <property type="entry name" value="G6PISOMERASE"/>
</dbReference>
<dbReference type="CDD" id="cd05015">
    <property type="entry name" value="SIS_PGI_1"/>
    <property type="match status" value="1"/>
</dbReference>
<comment type="pathway">
    <text evidence="7">Carbohydrate biosynthesis; gluconeogenesis.</text>
</comment>
<dbReference type="PROSITE" id="PS51463">
    <property type="entry name" value="P_GLUCOSE_ISOMERASE_3"/>
    <property type="match status" value="1"/>
</dbReference>
<dbReference type="PROSITE" id="PS00174">
    <property type="entry name" value="P_GLUCOSE_ISOMERASE_2"/>
    <property type="match status" value="1"/>
</dbReference>
<comment type="caution">
    <text evidence="9">The sequence shown here is derived from an EMBL/GenBank/DDBJ whole genome shotgun (WGS) entry which is preliminary data.</text>
</comment>
<dbReference type="UniPathway" id="UPA00138"/>
<sequence>MADLDPLAPHAERLSKADLSGLVGRDEARDQALLLSAAGLTLDARKQRLDAEAWQALLDLLRQSDFEARRQKLFAGEVVNETEDRPALHTALRNPDRLKDAGTAERIRQARRATANFAMRAGEGEFLSGHPLKRVVNIGIGGSDLGPRFVYDALKAWRRDGVEARFVSNLDPADLEDALEGAEPETTLFCVTSKSFTTQETLMNAQAARAWLVSKLGETGVSGRFAAATAAPHKAREFGIEPSQIFPFEEGVGGRYSLWSAAGLVLEIVFGPEVFEAMHTGAREMDDHFLDAPLERNLPVAKALIDVWNRAGLRKLSRCVAAYSSRLERLPFYLQQLEMESLGKSVTREGETLGAHTAGQLVWGGRGSDVQHSFFQWLHQAPADAPVDFIALKSLATSRDERAKALTANLLAQGAALMAGRKGEGDLAAHKAMPGGRVSSTLLMDDLAPGALGALIALHEHKVFTEAVLYRLNPFDQWGVELGKQLARDIATGDVSAFDPATRDLIARLGL</sequence>
<keyword evidence="3 7" id="KW-0312">Gluconeogenesis</keyword>
<dbReference type="InterPro" id="IPR035482">
    <property type="entry name" value="SIS_PGI_2"/>
</dbReference>
<dbReference type="NCBIfam" id="NF001211">
    <property type="entry name" value="PRK00179.1"/>
    <property type="match status" value="1"/>
</dbReference>
<dbReference type="HAMAP" id="MF_00473">
    <property type="entry name" value="G6P_isomerase"/>
    <property type="match status" value="1"/>
</dbReference>
<gene>
    <name evidence="7" type="primary">pgi</name>
    <name evidence="9" type="ORF">E5163_03860</name>
</gene>
<comment type="subcellular location">
    <subcellularLocation>
        <location evidence="7">Cytoplasm</location>
    </subcellularLocation>
</comment>
<dbReference type="GO" id="GO:0051156">
    <property type="term" value="P:glucose 6-phosphate metabolic process"/>
    <property type="evidence" value="ECO:0007669"/>
    <property type="project" value="TreeGrafter"/>
</dbReference>
<dbReference type="InterPro" id="IPR023096">
    <property type="entry name" value="G6P_Isomerase_C"/>
</dbReference>
<evidence type="ECO:0000256" key="2">
    <source>
        <dbReference type="ARBA" id="ARBA00006604"/>
    </source>
</evidence>
<comment type="pathway">
    <text evidence="1 7 8">Carbohydrate degradation; glycolysis; D-glyceraldehyde 3-phosphate and glycerone phosphate from D-glucose: step 2/4.</text>
</comment>
<comment type="catalytic activity">
    <reaction evidence="6 7 8">
        <text>alpha-D-glucose 6-phosphate = beta-D-fructose 6-phosphate</text>
        <dbReference type="Rhea" id="RHEA:11816"/>
        <dbReference type="ChEBI" id="CHEBI:57634"/>
        <dbReference type="ChEBI" id="CHEBI:58225"/>
        <dbReference type="EC" id="5.3.1.9"/>
    </reaction>
</comment>
<dbReference type="UniPathway" id="UPA00109">
    <property type="reaction ID" value="UER00181"/>
</dbReference>
<comment type="function">
    <text evidence="7">Catalyzes the reversible isomerization of glucose-6-phosphate to fructose-6-phosphate.</text>
</comment>
<dbReference type="GO" id="GO:0006096">
    <property type="term" value="P:glycolytic process"/>
    <property type="evidence" value="ECO:0007669"/>
    <property type="project" value="UniProtKB-UniRule"/>
</dbReference>
<evidence type="ECO:0000256" key="3">
    <source>
        <dbReference type="ARBA" id="ARBA00022432"/>
    </source>
</evidence>
<dbReference type="InterPro" id="IPR035476">
    <property type="entry name" value="SIS_PGI_1"/>
</dbReference>
<dbReference type="AlphaFoldDB" id="A0A4S2H4D1"/>
<dbReference type="GO" id="GO:0004347">
    <property type="term" value="F:glucose-6-phosphate isomerase activity"/>
    <property type="evidence" value="ECO:0007669"/>
    <property type="project" value="UniProtKB-UniRule"/>
</dbReference>
<dbReference type="OrthoDB" id="140919at2"/>
<dbReference type="EMBL" id="SRXW01000001">
    <property type="protein sequence ID" value="TGY90268.1"/>
    <property type="molecule type" value="Genomic_DNA"/>
</dbReference>
<protein>
    <recommendedName>
        <fullName evidence="7">Glucose-6-phosphate isomerase</fullName>
        <shortName evidence="7">GPI</shortName>
        <ecNumber evidence="7">5.3.1.9</ecNumber>
    </recommendedName>
    <alternativeName>
        <fullName evidence="7">Phosphoglucose isomerase</fullName>
        <shortName evidence="7">PGI</shortName>
    </alternativeName>
    <alternativeName>
        <fullName evidence="7">Phosphohexose isomerase</fullName>
        <shortName evidence="7">PHI</shortName>
    </alternativeName>
</protein>
<dbReference type="InterPro" id="IPR046348">
    <property type="entry name" value="SIS_dom_sf"/>
</dbReference>
<dbReference type="GO" id="GO:0005829">
    <property type="term" value="C:cytosol"/>
    <property type="evidence" value="ECO:0007669"/>
    <property type="project" value="TreeGrafter"/>
</dbReference>
<dbReference type="PANTHER" id="PTHR11469:SF1">
    <property type="entry name" value="GLUCOSE-6-PHOSPHATE ISOMERASE"/>
    <property type="match status" value="1"/>
</dbReference>
<dbReference type="InterPro" id="IPR018189">
    <property type="entry name" value="Phosphoglucose_isomerase_CS"/>
</dbReference>
<dbReference type="GO" id="GO:0048029">
    <property type="term" value="F:monosaccharide binding"/>
    <property type="evidence" value="ECO:0007669"/>
    <property type="project" value="TreeGrafter"/>
</dbReference>
<dbReference type="CDD" id="cd05016">
    <property type="entry name" value="SIS_PGI_2"/>
    <property type="match status" value="1"/>
</dbReference>
<feature type="active site" evidence="7">
    <location>
        <position position="484"/>
    </location>
</feature>
<evidence type="ECO:0000256" key="7">
    <source>
        <dbReference type="HAMAP-Rule" id="MF_00473"/>
    </source>
</evidence>
<keyword evidence="4 7" id="KW-0324">Glycolysis</keyword>
<keyword evidence="5 7" id="KW-0413">Isomerase</keyword>
<dbReference type="EC" id="5.3.1.9" evidence="7"/>
<evidence type="ECO:0000313" key="9">
    <source>
        <dbReference type="EMBL" id="TGY90268.1"/>
    </source>
</evidence>
<proteinExistence type="inferred from homology"/>
<dbReference type="GO" id="GO:0006094">
    <property type="term" value="P:gluconeogenesis"/>
    <property type="evidence" value="ECO:0007669"/>
    <property type="project" value="UniProtKB-UniRule"/>
</dbReference>
<keyword evidence="10" id="KW-1185">Reference proteome</keyword>
<feature type="active site" evidence="7">
    <location>
        <position position="372"/>
    </location>
</feature>
<dbReference type="Pfam" id="PF00342">
    <property type="entry name" value="PGI"/>
    <property type="match status" value="1"/>
</dbReference>
<comment type="similarity">
    <text evidence="2 7 8">Belongs to the GPI family.</text>
</comment>
<dbReference type="InterPro" id="IPR001672">
    <property type="entry name" value="G6P_Isomerase"/>
</dbReference>
<evidence type="ECO:0000256" key="1">
    <source>
        <dbReference type="ARBA" id="ARBA00004926"/>
    </source>
</evidence>
<dbReference type="Proteomes" id="UP000308054">
    <property type="component" value="Unassembled WGS sequence"/>
</dbReference>
<dbReference type="SUPFAM" id="SSF53697">
    <property type="entry name" value="SIS domain"/>
    <property type="match status" value="1"/>
</dbReference>
<name>A0A4S2H4D1_9PROT</name>
<evidence type="ECO:0000256" key="4">
    <source>
        <dbReference type="ARBA" id="ARBA00023152"/>
    </source>
</evidence>
<organism evidence="9 10">
    <name type="scientific">Marinicauda algicola</name>
    <dbReference type="NCBI Taxonomy" id="2029849"/>
    <lineage>
        <taxon>Bacteria</taxon>
        <taxon>Pseudomonadati</taxon>
        <taxon>Pseudomonadota</taxon>
        <taxon>Alphaproteobacteria</taxon>
        <taxon>Maricaulales</taxon>
        <taxon>Maricaulaceae</taxon>
        <taxon>Marinicauda</taxon>
    </lineage>
</organism>
<evidence type="ECO:0000313" key="10">
    <source>
        <dbReference type="Proteomes" id="UP000308054"/>
    </source>
</evidence>
<keyword evidence="7" id="KW-0963">Cytoplasm</keyword>
<dbReference type="PANTHER" id="PTHR11469">
    <property type="entry name" value="GLUCOSE-6-PHOSPHATE ISOMERASE"/>
    <property type="match status" value="1"/>
</dbReference>
<dbReference type="RefSeq" id="WP_135994766.1">
    <property type="nucleotide sequence ID" value="NZ_CP071057.1"/>
</dbReference>